<dbReference type="RefSeq" id="WP_090974938.1">
    <property type="nucleotide sequence ID" value="NZ_FOLL01000023.1"/>
</dbReference>
<evidence type="ECO:0000256" key="1">
    <source>
        <dbReference type="SAM" id="Coils"/>
    </source>
</evidence>
<sequence length="154" mass="17334">MKTIVLSALISVATLGSSLAGSSNDPAKEKSSVTALKEALAFHQYNIGVLYSQYDLAEQRIKTSRGNHAELDRERKYFVSLYQQDIDNGIRVEQSKKAIAEINSRYAKLHAERDAYEAKEIAKLQKLLETALKKEEREFNKTKKELAQITSAAR</sequence>
<keyword evidence="1" id="KW-0175">Coiled coil</keyword>
<feature type="signal peptide" evidence="2">
    <location>
        <begin position="1"/>
        <end position="20"/>
    </location>
</feature>
<gene>
    <name evidence="3" type="ORF">SAMN05421747_12313</name>
</gene>
<organism evidence="3 4">
    <name type="scientific">Parapedobacter composti</name>
    <dbReference type="NCBI Taxonomy" id="623281"/>
    <lineage>
        <taxon>Bacteria</taxon>
        <taxon>Pseudomonadati</taxon>
        <taxon>Bacteroidota</taxon>
        <taxon>Sphingobacteriia</taxon>
        <taxon>Sphingobacteriales</taxon>
        <taxon>Sphingobacteriaceae</taxon>
        <taxon>Parapedobacter</taxon>
    </lineage>
</organism>
<dbReference type="Proteomes" id="UP000199577">
    <property type="component" value="Unassembled WGS sequence"/>
</dbReference>
<dbReference type="OrthoDB" id="798552at2"/>
<feature type="coiled-coil region" evidence="1">
    <location>
        <begin position="54"/>
        <end position="152"/>
    </location>
</feature>
<reference evidence="3 4" key="1">
    <citation type="submission" date="2016-10" db="EMBL/GenBank/DDBJ databases">
        <authorList>
            <person name="de Groot N.N."/>
        </authorList>
    </citation>
    <scope>NUCLEOTIDE SEQUENCE [LARGE SCALE GENOMIC DNA]</scope>
    <source>
        <strain evidence="3 4">DSM 22900</strain>
    </source>
</reference>
<protein>
    <submittedName>
        <fullName evidence="3">Uncharacterized protein</fullName>
    </submittedName>
</protein>
<evidence type="ECO:0000256" key="2">
    <source>
        <dbReference type="SAM" id="SignalP"/>
    </source>
</evidence>
<dbReference type="AlphaFoldDB" id="A0A1I1M0B0"/>
<dbReference type="STRING" id="623281.SAMN05421747_12313"/>
<name>A0A1I1M0B0_9SPHI</name>
<accession>A0A1I1M0B0</accession>
<keyword evidence="2" id="KW-0732">Signal</keyword>
<evidence type="ECO:0000313" key="4">
    <source>
        <dbReference type="Proteomes" id="UP000199577"/>
    </source>
</evidence>
<evidence type="ECO:0000313" key="3">
    <source>
        <dbReference type="EMBL" id="SFC75120.1"/>
    </source>
</evidence>
<feature type="chain" id="PRO_5011744219" evidence="2">
    <location>
        <begin position="21"/>
        <end position="154"/>
    </location>
</feature>
<keyword evidence="4" id="KW-1185">Reference proteome</keyword>
<dbReference type="EMBL" id="FOLL01000023">
    <property type="protein sequence ID" value="SFC75120.1"/>
    <property type="molecule type" value="Genomic_DNA"/>
</dbReference>
<proteinExistence type="predicted"/>